<dbReference type="CDD" id="cd05006">
    <property type="entry name" value="SIS_GmhA"/>
    <property type="match status" value="1"/>
</dbReference>
<dbReference type="AlphaFoldDB" id="A0A1G4WYV0"/>
<dbReference type="InterPro" id="IPR046348">
    <property type="entry name" value="SIS_dom_sf"/>
</dbReference>
<dbReference type="GO" id="GO:0097367">
    <property type="term" value="F:carbohydrate derivative binding"/>
    <property type="evidence" value="ECO:0007669"/>
    <property type="project" value="InterPro"/>
</dbReference>
<accession>A0A1G4WYV0</accession>
<reference evidence="3" key="1">
    <citation type="submission" date="2016-10" db="EMBL/GenBank/DDBJ databases">
        <authorList>
            <person name="Varghese N."/>
            <person name="Submissions S."/>
        </authorList>
    </citation>
    <scope>NUCLEOTIDE SEQUENCE [LARGE SCALE GENOMIC DNA]</scope>
    <source>
        <strain evidence="3">UNC267MFSha1.1M11</strain>
    </source>
</reference>
<dbReference type="EMBL" id="FMUB01000015">
    <property type="protein sequence ID" value="SCX32574.1"/>
    <property type="molecule type" value="Genomic_DNA"/>
</dbReference>
<dbReference type="GO" id="GO:1901135">
    <property type="term" value="P:carbohydrate derivative metabolic process"/>
    <property type="evidence" value="ECO:0007669"/>
    <property type="project" value="InterPro"/>
</dbReference>
<dbReference type="PANTHER" id="PTHR30390:SF6">
    <property type="entry name" value="DNAA INITIATOR-ASSOCIATING PROTEIN DIAA"/>
    <property type="match status" value="1"/>
</dbReference>
<evidence type="ECO:0000313" key="3">
    <source>
        <dbReference type="Proteomes" id="UP000199707"/>
    </source>
</evidence>
<name>A0A1G4WYV0_9MYCO</name>
<dbReference type="InterPro" id="IPR050099">
    <property type="entry name" value="SIS_GmhA/DiaA_subfam"/>
</dbReference>
<dbReference type="Gene3D" id="3.40.50.10490">
    <property type="entry name" value="Glucose-6-phosphate isomerase like protein, domain 1"/>
    <property type="match status" value="1"/>
</dbReference>
<dbReference type="RefSeq" id="WP_090363744.1">
    <property type="nucleotide sequence ID" value="NZ_FMUB01000015.1"/>
</dbReference>
<proteinExistence type="predicted"/>
<dbReference type="PROSITE" id="PS51464">
    <property type="entry name" value="SIS"/>
    <property type="match status" value="1"/>
</dbReference>
<evidence type="ECO:0000259" key="1">
    <source>
        <dbReference type="PROSITE" id="PS51464"/>
    </source>
</evidence>
<evidence type="ECO:0000313" key="2">
    <source>
        <dbReference type="EMBL" id="SCX32574.1"/>
    </source>
</evidence>
<dbReference type="Pfam" id="PF13580">
    <property type="entry name" value="SIS_2"/>
    <property type="match status" value="1"/>
</dbReference>
<dbReference type="Proteomes" id="UP000199707">
    <property type="component" value="Unassembled WGS sequence"/>
</dbReference>
<organism evidence="2 3">
    <name type="scientific">Mycolicibacterium fluoranthenivorans</name>
    <dbReference type="NCBI Taxonomy" id="258505"/>
    <lineage>
        <taxon>Bacteria</taxon>
        <taxon>Bacillati</taxon>
        <taxon>Actinomycetota</taxon>
        <taxon>Actinomycetes</taxon>
        <taxon>Mycobacteriales</taxon>
        <taxon>Mycobacteriaceae</taxon>
        <taxon>Mycolicibacterium</taxon>
    </lineage>
</organism>
<dbReference type="PANTHER" id="PTHR30390">
    <property type="entry name" value="SEDOHEPTULOSE 7-PHOSPHATE ISOMERASE / DNAA INITIATOR-ASSOCIATING FACTOR FOR REPLICATION INITIATION"/>
    <property type="match status" value="1"/>
</dbReference>
<protein>
    <submittedName>
        <fullName evidence="2">D-sedoheptulose 7-phosphate isomerase</fullName>
    </submittedName>
</protein>
<dbReference type="GO" id="GO:0016853">
    <property type="term" value="F:isomerase activity"/>
    <property type="evidence" value="ECO:0007669"/>
    <property type="project" value="UniProtKB-KW"/>
</dbReference>
<keyword evidence="2" id="KW-0413">Isomerase</keyword>
<dbReference type="InterPro" id="IPR001347">
    <property type="entry name" value="SIS_dom"/>
</dbReference>
<sequence length="224" mass="23389">MSRQDFDVDPLDEATNFLYPFIDSHESDAGALLADLSRSAQAKAADSAALRLSTVQACRELLSSAGAELARRFAAGGRMFTFGNGGSSTDAATIAALFAQPAAGRPLPAWSLAADQAVLTALGNDVGFDLVFARQLIARAGATDIAVAMSTSGNSADLLIALREARRRGLYTIGFAGYDGGAFADNPDVDACFVVNSQSVHRIQESQALLGYQLWVAVQAEVGP</sequence>
<gene>
    <name evidence="2" type="ORF">SAMN02799620_05629</name>
</gene>
<dbReference type="InterPro" id="IPR035461">
    <property type="entry name" value="GmhA/DiaA"/>
</dbReference>
<dbReference type="STRING" id="1502745.SAMN02799620_05629"/>
<feature type="domain" description="SIS" evidence="1">
    <location>
        <begin position="69"/>
        <end position="224"/>
    </location>
</feature>
<dbReference type="SUPFAM" id="SSF53697">
    <property type="entry name" value="SIS domain"/>
    <property type="match status" value="1"/>
</dbReference>